<dbReference type="Proteomes" id="UP001165343">
    <property type="component" value="Unassembled WGS sequence"/>
</dbReference>
<reference evidence="2" key="1">
    <citation type="submission" date="2022-05" db="EMBL/GenBank/DDBJ databases">
        <authorList>
            <person name="Jo J.-H."/>
            <person name="Im W.-T."/>
        </authorList>
    </citation>
    <scope>NUCLEOTIDE SEQUENCE</scope>
    <source>
        <strain evidence="2">RG327</strain>
    </source>
</reference>
<protein>
    <submittedName>
        <fullName evidence="2">Uncharacterized protein</fullName>
    </submittedName>
</protein>
<organism evidence="2 3">
    <name type="scientific">Sphingomonas anseongensis</name>
    <dbReference type="NCBI Taxonomy" id="2908207"/>
    <lineage>
        <taxon>Bacteria</taxon>
        <taxon>Pseudomonadati</taxon>
        <taxon>Pseudomonadota</taxon>
        <taxon>Alphaproteobacteria</taxon>
        <taxon>Sphingomonadales</taxon>
        <taxon>Sphingomonadaceae</taxon>
        <taxon>Sphingomonas</taxon>
    </lineage>
</organism>
<dbReference type="PROSITE" id="PS51257">
    <property type="entry name" value="PROKAR_LIPOPROTEIN"/>
    <property type="match status" value="1"/>
</dbReference>
<sequence>MRIAIAVLAALFVVSCNKAPAGHEPNGPIRTDDAISNAPADLPAQVEAGEAGDLPPPGTVARFVGKWAEDQKSCKSAAWQFTATTLRTPGGTSCSFNRVIEVPGGYDIQAVCTAKGDAVSDSLTIRFAESAKAMLFTSKTMGSPGLVFCGRDA</sequence>
<dbReference type="EMBL" id="JAMGBC010000001">
    <property type="protein sequence ID" value="MCL6678559.1"/>
    <property type="molecule type" value="Genomic_DNA"/>
</dbReference>
<keyword evidence="1" id="KW-0732">Signal</keyword>
<gene>
    <name evidence="2" type="ORF">LZ519_04405</name>
</gene>
<keyword evidence="3" id="KW-1185">Reference proteome</keyword>
<name>A0ABT0RE77_9SPHN</name>
<proteinExistence type="predicted"/>
<evidence type="ECO:0000313" key="3">
    <source>
        <dbReference type="Proteomes" id="UP001165343"/>
    </source>
</evidence>
<evidence type="ECO:0000256" key="1">
    <source>
        <dbReference type="SAM" id="SignalP"/>
    </source>
</evidence>
<dbReference type="RefSeq" id="WP_249867506.1">
    <property type="nucleotide sequence ID" value="NZ_JAMGBC010000001.1"/>
</dbReference>
<accession>A0ABT0RE77</accession>
<evidence type="ECO:0000313" key="2">
    <source>
        <dbReference type="EMBL" id="MCL6678559.1"/>
    </source>
</evidence>
<feature type="signal peptide" evidence="1">
    <location>
        <begin position="1"/>
        <end position="21"/>
    </location>
</feature>
<comment type="caution">
    <text evidence="2">The sequence shown here is derived from an EMBL/GenBank/DDBJ whole genome shotgun (WGS) entry which is preliminary data.</text>
</comment>
<feature type="chain" id="PRO_5047214548" evidence="1">
    <location>
        <begin position="22"/>
        <end position="153"/>
    </location>
</feature>